<comment type="caution">
    <text evidence="1">The sequence shown here is derived from an EMBL/GenBank/DDBJ whole genome shotgun (WGS) entry which is preliminary data.</text>
</comment>
<name>A0ABX0JL63_9BACL</name>
<evidence type="ECO:0000313" key="1">
    <source>
        <dbReference type="EMBL" id="NHN34740.1"/>
    </source>
</evidence>
<accession>A0ABX0JL63</accession>
<dbReference type="SUPFAM" id="SSF46785">
    <property type="entry name" value="Winged helix' DNA-binding domain"/>
    <property type="match status" value="1"/>
</dbReference>
<dbReference type="Gene3D" id="1.10.10.10">
    <property type="entry name" value="Winged helix-like DNA-binding domain superfamily/Winged helix DNA-binding domain"/>
    <property type="match status" value="1"/>
</dbReference>
<dbReference type="EMBL" id="JAAOIW010000022">
    <property type="protein sequence ID" value="NHN34740.1"/>
    <property type="molecule type" value="Genomic_DNA"/>
</dbReference>
<gene>
    <name evidence="1" type="ORF">G9U52_33860</name>
</gene>
<reference evidence="1" key="1">
    <citation type="submission" date="2020-03" db="EMBL/GenBank/DDBJ databases">
        <title>Draft sequencing of Paenibacilllus sp. S3N08.</title>
        <authorList>
            <person name="Kim D.-U."/>
        </authorList>
    </citation>
    <scope>NUCLEOTIDE SEQUENCE</scope>
    <source>
        <strain evidence="1">S3N08</strain>
    </source>
</reference>
<sequence length="123" mass="14595">MEQKHETLGSVVKVQQVIDFMVLGVLQQQGKQYNNQMEQFILRKLDGTGVNNAYLTTRLQFLFDKGHVDRWWDGDKRFNRFYSITGSGVTYFLQLKLELPERVELAQKVYRQFDSYIHEFDGH</sequence>
<dbReference type="Proteomes" id="UP001165962">
    <property type="component" value="Unassembled WGS sequence"/>
</dbReference>
<proteinExistence type="predicted"/>
<dbReference type="RefSeq" id="WP_166156244.1">
    <property type="nucleotide sequence ID" value="NZ_JAAOIW010000022.1"/>
</dbReference>
<dbReference type="InterPro" id="IPR036390">
    <property type="entry name" value="WH_DNA-bd_sf"/>
</dbReference>
<evidence type="ECO:0000313" key="2">
    <source>
        <dbReference type="Proteomes" id="UP001165962"/>
    </source>
</evidence>
<protein>
    <submittedName>
        <fullName evidence="1">PadR family transcriptional regulator</fullName>
    </submittedName>
</protein>
<keyword evidence="2" id="KW-1185">Reference proteome</keyword>
<dbReference type="InterPro" id="IPR036388">
    <property type="entry name" value="WH-like_DNA-bd_sf"/>
</dbReference>
<organism evidence="1 2">
    <name type="scientific">Paenibacillus agricola</name>
    <dbReference type="NCBI Taxonomy" id="2716264"/>
    <lineage>
        <taxon>Bacteria</taxon>
        <taxon>Bacillati</taxon>
        <taxon>Bacillota</taxon>
        <taxon>Bacilli</taxon>
        <taxon>Bacillales</taxon>
        <taxon>Paenibacillaceae</taxon>
        <taxon>Paenibacillus</taxon>
    </lineage>
</organism>